<dbReference type="InterPro" id="IPR033939">
    <property type="entry name" value="BCAT_family"/>
</dbReference>
<keyword evidence="20" id="KW-1185">Reference proteome</keyword>
<evidence type="ECO:0000256" key="17">
    <source>
        <dbReference type="RuleBase" id="RU004516"/>
    </source>
</evidence>
<organism evidence="19 20">
    <name type="scientific">Mesoterricola sediminis</name>
    <dbReference type="NCBI Taxonomy" id="2927980"/>
    <lineage>
        <taxon>Bacteria</taxon>
        <taxon>Pseudomonadati</taxon>
        <taxon>Acidobacteriota</taxon>
        <taxon>Holophagae</taxon>
        <taxon>Holophagales</taxon>
        <taxon>Holophagaceae</taxon>
        <taxon>Mesoterricola</taxon>
    </lineage>
</organism>
<dbReference type="GO" id="GO:0009082">
    <property type="term" value="P:branched-chain amino acid biosynthetic process"/>
    <property type="evidence" value="ECO:0007669"/>
    <property type="project" value="UniProtKB-KW"/>
</dbReference>
<evidence type="ECO:0000256" key="12">
    <source>
        <dbReference type="ARBA" id="ARBA00048212"/>
    </source>
</evidence>
<comment type="similarity">
    <text evidence="6 16">Belongs to the class-IV pyridoxal-phosphate-dependent aminotransferase family.</text>
</comment>
<evidence type="ECO:0000256" key="6">
    <source>
        <dbReference type="ARBA" id="ARBA00009320"/>
    </source>
</evidence>
<comment type="pathway">
    <text evidence="4">Amino-acid biosynthesis; L-valine biosynthesis; L-valine from pyruvate: step 4/4.</text>
</comment>
<keyword evidence="8 18" id="KW-0028">Amino-acid biosynthesis</keyword>
<evidence type="ECO:0000256" key="14">
    <source>
        <dbReference type="ARBA" id="ARBA00049229"/>
    </source>
</evidence>
<gene>
    <name evidence="19" type="primary">ilvE</name>
    <name evidence="19" type="ORF">METESE_01390</name>
</gene>
<dbReference type="InterPro" id="IPR018300">
    <property type="entry name" value="Aminotrans_IV_CS"/>
</dbReference>
<keyword evidence="9 18" id="KW-0808">Transferase</keyword>
<dbReference type="Pfam" id="PF01063">
    <property type="entry name" value="Aminotran_4"/>
    <property type="match status" value="1"/>
</dbReference>
<dbReference type="NCBIfam" id="TIGR01123">
    <property type="entry name" value="ilvE_II"/>
    <property type="match status" value="1"/>
</dbReference>
<evidence type="ECO:0000256" key="8">
    <source>
        <dbReference type="ARBA" id="ARBA00022605"/>
    </source>
</evidence>
<reference evidence="19" key="1">
    <citation type="journal article" date="2023" name="Int. J. Syst. Evol. Microbiol.">
        <title>Mesoterricola silvestris gen. nov., sp. nov., Mesoterricola sediminis sp. nov., Geothrix oryzae sp. nov., Geothrix edaphica sp. nov., Geothrix rubra sp. nov., and Geothrix limicola sp. nov., six novel members of Acidobacteriota isolated from soils.</title>
        <authorList>
            <person name="Itoh H."/>
            <person name="Sugisawa Y."/>
            <person name="Mise K."/>
            <person name="Xu Z."/>
            <person name="Kuniyasu M."/>
            <person name="Ushijima N."/>
            <person name="Kawano K."/>
            <person name="Kobayashi E."/>
            <person name="Shiratori Y."/>
            <person name="Masuda Y."/>
            <person name="Senoo K."/>
        </authorList>
    </citation>
    <scope>NUCLEOTIDE SEQUENCE</scope>
    <source>
        <strain evidence="19">W786</strain>
    </source>
</reference>
<protein>
    <recommendedName>
        <fullName evidence="18">Branched-chain-amino-acid aminotransferase</fullName>
        <ecNumber evidence="18">2.6.1.42</ecNumber>
    </recommendedName>
</protein>
<dbReference type="PANTHER" id="PTHR11825">
    <property type="entry name" value="SUBGROUP IIII AMINOTRANSFERASE"/>
    <property type="match status" value="1"/>
</dbReference>
<evidence type="ECO:0000256" key="15">
    <source>
        <dbReference type="PIRSR" id="PIRSR006468-1"/>
    </source>
</evidence>
<evidence type="ECO:0000256" key="4">
    <source>
        <dbReference type="ARBA" id="ARBA00004931"/>
    </source>
</evidence>
<dbReference type="EMBL" id="AP027081">
    <property type="protein sequence ID" value="BDU75181.1"/>
    <property type="molecule type" value="Genomic_DNA"/>
</dbReference>
<dbReference type="InterPro" id="IPR043132">
    <property type="entry name" value="BCAT-like_C"/>
</dbReference>
<sequence>MNAITANQVSARFDIQPAKEPLSSEERAKRMQNPGFGKVFSEHMIVIPYNEETGWGKGVLKPYGPIVLDPAASVLHYGQAIFEGFKAYKQPDGSIKTFRPEANAHRFNASARRLAMPELPVDLFVEAADLLITQEQAWVPDAVGESLYLRPLMIATEAALGVRASKEYLFILIASPSGAYFPQGVKPVTVWISENYVRAAPGGTGSAKCAGNYAASLVAQKEAKAEGCDQVVWLDAVHRRYIEEMGGMNIFFVYKENGETIVATPVLTGTLLPGVTRLTLLDLAKKLGFRAEERRISVDDWAEALRNGTMTEAFACGTAAVITPIGTVKSAHGEWKVNGGETGPVASKLREALLNLQHGVDPDPNGWMHKVC</sequence>
<keyword evidence="7 18" id="KW-0032">Aminotransferase</keyword>
<evidence type="ECO:0000256" key="10">
    <source>
        <dbReference type="ARBA" id="ARBA00022898"/>
    </source>
</evidence>
<dbReference type="EC" id="2.6.1.42" evidence="18"/>
<evidence type="ECO:0000256" key="5">
    <source>
        <dbReference type="ARBA" id="ARBA00005072"/>
    </source>
</evidence>
<dbReference type="SUPFAM" id="SSF56752">
    <property type="entry name" value="D-aminoacid aminotransferase-like PLP-dependent enzymes"/>
    <property type="match status" value="1"/>
</dbReference>
<dbReference type="GO" id="GO:0008652">
    <property type="term" value="P:amino acid biosynthetic process"/>
    <property type="evidence" value="ECO:0007669"/>
    <property type="project" value="UniProtKB-KW"/>
</dbReference>
<dbReference type="CDD" id="cd01557">
    <property type="entry name" value="BCAT_beta_family"/>
    <property type="match status" value="1"/>
</dbReference>
<accession>A0AA48H0E0</accession>
<dbReference type="InterPro" id="IPR043131">
    <property type="entry name" value="BCAT-like_N"/>
</dbReference>
<keyword evidence="10 17" id="KW-0663">Pyridoxal phosphate</keyword>
<evidence type="ECO:0000256" key="11">
    <source>
        <dbReference type="ARBA" id="ARBA00023304"/>
    </source>
</evidence>
<evidence type="ECO:0000313" key="19">
    <source>
        <dbReference type="EMBL" id="BDU75181.1"/>
    </source>
</evidence>
<dbReference type="Gene3D" id="3.20.10.10">
    <property type="entry name" value="D-amino Acid Aminotransferase, subunit A, domain 2"/>
    <property type="match status" value="1"/>
</dbReference>
<dbReference type="PANTHER" id="PTHR11825:SF44">
    <property type="entry name" value="BRANCHED-CHAIN-AMINO-ACID AMINOTRANSFERASE"/>
    <property type="match status" value="1"/>
</dbReference>
<name>A0AA48H0E0_9BACT</name>
<evidence type="ECO:0000256" key="7">
    <source>
        <dbReference type="ARBA" id="ARBA00022576"/>
    </source>
</evidence>
<comment type="catalytic activity">
    <reaction evidence="13 18">
        <text>L-isoleucine + 2-oxoglutarate = (S)-3-methyl-2-oxopentanoate + L-glutamate</text>
        <dbReference type="Rhea" id="RHEA:24801"/>
        <dbReference type="ChEBI" id="CHEBI:16810"/>
        <dbReference type="ChEBI" id="CHEBI:29985"/>
        <dbReference type="ChEBI" id="CHEBI:35146"/>
        <dbReference type="ChEBI" id="CHEBI:58045"/>
        <dbReference type="EC" id="2.6.1.42"/>
    </reaction>
</comment>
<evidence type="ECO:0000256" key="2">
    <source>
        <dbReference type="ARBA" id="ARBA00003109"/>
    </source>
</evidence>
<dbReference type="InterPro" id="IPR005786">
    <property type="entry name" value="B_amino_transII"/>
</dbReference>
<dbReference type="PROSITE" id="PS00770">
    <property type="entry name" value="AA_TRANSFER_CLASS_4"/>
    <property type="match status" value="1"/>
</dbReference>
<dbReference type="Gene3D" id="3.30.470.10">
    <property type="match status" value="1"/>
</dbReference>
<dbReference type="KEGG" id="msea:METESE_01390"/>
<evidence type="ECO:0000256" key="3">
    <source>
        <dbReference type="ARBA" id="ARBA00004824"/>
    </source>
</evidence>
<evidence type="ECO:0000256" key="18">
    <source>
        <dbReference type="RuleBase" id="RU004517"/>
    </source>
</evidence>
<feature type="modified residue" description="N6-(pyridoxal phosphate)lysine" evidence="15">
    <location>
        <position position="208"/>
    </location>
</feature>
<comment type="function">
    <text evidence="2">Acts on leucine, isoleucine and valine.</text>
</comment>
<dbReference type="NCBIfam" id="NF009897">
    <property type="entry name" value="PRK13357.1"/>
    <property type="match status" value="1"/>
</dbReference>
<dbReference type="PIRSF" id="PIRSF006468">
    <property type="entry name" value="BCAT1"/>
    <property type="match status" value="1"/>
</dbReference>
<comment type="pathway">
    <text evidence="5">Amino-acid biosynthesis; L-leucine biosynthesis; L-leucine from 3-methyl-2-oxobutanoate: step 4/4.</text>
</comment>
<comment type="catalytic activity">
    <reaction evidence="14 18">
        <text>L-leucine + 2-oxoglutarate = 4-methyl-2-oxopentanoate + L-glutamate</text>
        <dbReference type="Rhea" id="RHEA:18321"/>
        <dbReference type="ChEBI" id="CHEBI:16810"/>
        <dbReference type="ChEBI" id="CHEBI:17865"/>
        <dbReference type="ChEBI" id="CHEBI:29985"/>
        <dbReference type="ChEBI" id="CHEBI:57427"/>
        <dbReference type="EC" id="2.6.1.42"/>
    </reaction>
</comment>
<evidence type="ECO:0000313" key="20">
    <source>
        <dbReference type="Proteomes" id="UP001228113"/>
    </source>
</evidence>
<comment type="cofactor">
    <cofactor evidence="1 17">
        <name>pyridoxal 5'-phosphate</name>
        <dbReference type="ChEBI" id="CHEBI:597326"/>
    </cofactor>
</comment>
<evidence type="ECO:0000256" key="1">
    <source>
        <dbReference type="ARBA" id="ARBA00001933"/>
    </source>
</evidence>
<evidence type="ECO:0000256" key="13">
    <source>
        <dbReference type="ARBA" id="ARBA00048798"/>
    </source>
</evidence>
<proteinExistence type="inferred from homology"/>
<comment type="catalytic activity">
    <reaction evidence="12 18">
        <text>L-valine + 2-oxoglutarate = 3-methyl-2-oxobutanoate + L-glutamate</text>
        <dbReference type="Rhea" id="RHEA:24813"/>
        <dbReference type="ChEBI" id="CHEBI:11851"/>
        <dbReference type="ChEBI" id="CHEBI:16810"/>
        <dbReference type="ChEBI" id="CHEBI:29985"/>
        <dbReference type="ChEBI" id="CHEBI:57762"/>
        <dbReference type="EC" id="2.6.1.42"/>
    </reaction>
</comment>
<evidence type="ECO:0000256" key="16">
    <source>
        <dbReference type="RuleBase" id="RU004106"/>
    </source>
</evidence>
<dbReference type="Proteomes" id="UP001228113">
    <property type="component" value="Chromosome"/>
</dbReference>
<dbReference type="InterPro" id="IPR001544">
    <property type="entry name" value="Aminotrans_IV"/>
</dbReference>
<evidence type="ECO:0000256" key="9">
    <source>
        <dbReference type="ARBA" id="ARBA00022679"/>
    </source>
</evidence>
<dbReference type="InterPro" id="IPR036038">
    <property type="entry name" value="Aminotransferase-like"/>
</dbReference>
<dbReference type="GO" id="GO:0004084">
    <property type="term" value="F:branched-chain-amino-acid transaminase activity"/>
    <property type="evidence" value="ECO:0007669"/>
    <property type="project" value="UniProtKB-EC"/>
</dbReference>
<comment type="pathway">
    <text evidence="3">Amino-acid biosynthesis; L-isoleucine biosynthesis; L-isoleucine from 2-oxobutanoate: step 4/4.</text>
</comment>
<keyword evidence="11 18" id="KW-0100">Branched-chain amino acid biosynthesis</keyword>
<dbReference type="AlphaFoldDB" id="A0AA48H0E0"/>
<dbReference type="RefSeq" id="WP_243332912.1">
    <property type="nucleotide sequence ID" value="NZ_AP027081.1"/>
</dbReference>